<dbReference type="Proteomes" id="UP000799118">
    <property type="component" value="Unassembled WGS sequence"/>
</dbReference>
<name>A0A6A4H3A0_9AGAR</name>
<evidence type="ECO:0000313" key="1">
    <source>
        <dbReference type="EMBL" id="KAE9391805.1"/>
    </source>
</evidence>
<dbReference type="EMBL" id="ML769612">
    <property type="protein sequence ID" value="KAE9391805.1"/>
    <property type="molecule type" value="Genomic_DNA"/>
</dbReference>
<organism evidence="1 2">
    <name type="scientific">Gymnopus androsaceus JB14</name>
    <dbReference type="NCBI Taxonomy" id="1447944"/>
    <lineage>
        <taxon>Eukaryota</taxon>
        <taxon>Fungi</taxon>
        <taxon>Dikarya</taxon>
        <taxon>Basidiomycota</taxon>
        <taxon>Agaricomycotina</taxon>
        <taxon>Agaricomycetes</taxon>
        <taxon>Agaricomycetidae</taxon>
        <taxon>Agaricales</taxon>
        <taxon>Marasmiineae</taxon>
        <taxon>Omphalotaceae</taxon>
        <taxon>Gymnopus</taxon>
    </lineage>
</organism>
<accession>A0A6A4H3A0</accession>
<sequence length="498" mass="56187">MPVQGSVTTTGQHEVVSPFESKVKKIIQLIDQTPEQKEKDRRFHKKDKSPLVAGEQLEVLNACLSAVTVLSFLGGPEGIVLASGIVLFQGLLNVAANSGKADALTTMKAVLQKIHDQDQTRKQLTKVRVIAHTVDTQWKEFVDDPRPSALEAKKTIDGQLTVETSPETGSLSYSISHMEDLMTWDDTEVRISILASLTYLFVVFNLQCRIYASLARIEVNKGDKMKLECYETYVTTFRIRVQQMKNELETRTTRLKQLYEEKKNGRIAAVSTEVSVEKHNAPASMENNNVTVYVKYADRYAEKEYSAEVPIGFFAHAPSSEDIQKKSEEMTAELQTFKKELTDYATRAIANDLVVVNQWAEIVNEAELLLRPPAPKVPPNVNHYQATEKSKVHKYLENARWVAYAYSVGTAEDGDSPPSPWTDWLELKTDEHEQIQLPVLILRDSNQVVETRRTVYHCKCMDVKPASTRPEATAPEKMLDEWKSEIITAKGAVLWTEP</sequence>
<proteinExistence type="predicted"/>
<gene>
    <name evidence="1" type="ORF">BT96DRAFT_1059512</name>
</gene>
<protein>
    <submittedName>
        <fullName evidence="1">Uncharacterized protein</fullName>
    </submittedName>
</protein>
<dbReference type="AlphaFoldDB" id="A0A6A4H3A0"/>
<evidence type="ECO:0000313" key="2">
    <source>
        <dbReference type="Proteomes" id="UP000799118"/>
    </source>
</evidence>
<keyword evidence="2" id="KW-1185">Reference proteome</keyword>
<dbReference type="OrthoDB" id="5305794at2759"/>
<reference evidence="1" key="1">
    <citation type="journal article" date="2019" name="Environ. Microbiol.">
        <title>Fungal ecological strategies reflected in gene transcription - a case study of two litter decomposers.</title>
        <authorList>
            <person name="Barbi F."/>
            <person name="Kohler A."/>
            <person name="Barry K."/>
            <person name="Baskaran P."/>
            <person name="Daum C."/>
            <person name="Fauchery L."/>
            <person name="Ihrmark K."/>
            <person name="Kuo A."/>
            <person name="LaButti K."/>
            <person name="Lipzen A."/>
            <person name="Morin E."/>
            <person name="Grigoriev I.V."/>
            <person name="Henrissat B."/>
            <person name="Lindahl B."/>
            <person name="Martin F."/>
        </authorList>
    </citation>
    <scope>NUCLEOTIDE SEQUENCE</scope>
    <source>
        <strain evidence="1">JB14</strain>
    </source>
</reference>